<protein>
    <submittedName>
        <fullName evidence="2">Alkylhydroperoxidase AhpD family core domain-containing protein</fullName>
    </submittedName>
</protein>
<organism evidence="2 3">
    <name type="scientific">Streptomyces mirabilis</name>
    <dbReference type="NCBI Taxonomy" id="68239"/>
    <lineage>
        <taxon>Bacteria</taxon>
        <taxon>Bacillati</taxon>
        <taxon>Actinomycetota</taxon>
        <taxon>Actinomycetes</taxon>
        <taxon>Kitasatosporales</taxon>
        <taxon>Streptomycetaceae</taxon>
        <taxon>Streptomyces</taxon>
    </lineage>
</organism>
<dbReference type="Gene3D" id="1.20.1290.10">
    <property type="entry name" value="AhpD-like"/>
    <property type="match status" value="1"/>
</dbReference>
<sequence length="157" mass="17091">MTDSETEKQRVNIGKQHPANYKALIDLSSAVEDTTTAAGLDPLLVELLKIRTSQINGCAFCLKTHTRDALKKGENPDRIAVLPAWEETDYFSETDRAALRLTEAIAHVSEGHVSDDDYNAAAAVLSADQVSAVAWLSTLMNAFNRVAITSRYPVTGN</sequence>
<dbReference type="EMBL" id="FONR01000054">
    <property type="protein sequence ID" value="SFH18429.1"/>
    <property type="molecule type" value="Genomic_DNA"/>
</dbReference>
<feature type="domain" description="Carboxymuconolactone decarboxylase-like" evidence="1">
    <location>
        <begin position="33"/>
        <end position="103"/>
    </location>
</feature>
<reference evidence="2 3" key="1">
    <citation type="submission" date="2016-10" db="EMBL/GenBank/DDBJ databases">
        <authorList>
            <person name="de Groot N.N."/>
        </authorList>
    </citation>
    <scope>NUCLEOTIDE SEQUENCE [LARGE SCALE GENOMIC DNA]</scope>
    <source>
        <strain evidence="2 3">OK461</strain>
    </source>
</reference>
<dbReference type="SUPFAM" id="SSF69118">
    <property type="entry name" value="AhpD-like"/>
    <property type="match status" value="1"/>
</dbReference>
<name>A0A1I2XZB4_9ACTN</name>
<evidence type="ECO:0000313" key="3">
    <source>
        <dbReference type="Proteomes" id="UP000181942"/>
    </source>
</evidence>
<keyword evidence="2" id="KW-0560">Oxidoreductase</keyword>
<dbReference type="OrthoDB" id="9801997at2"/>
<dbReference type="PANTHER" id="PTHR35446:SF2">
    <property type="entry name" value="CARBOXYMUCONOLACTONE DECARBOXYLASE-LIKE DOMAIN-CONTAINING PROTEIN"/>
    <property type="match status" value="1"/>
</dbReference>
<dbReference type="InterPro" id="IPR004675">
    <property type="entry name" value="AhpD_core"/>
</dbReference>
<dbReference type="Proteomes" id="UP000181942">
    <property type="component" value="Unassembled WGS sequence"/>
</dbReference>
<evidence type="ECO:0000259" key="1">
    <source>
        <dbReference type="Pfam" id="PF02627"/>
    </source>
</evidence>
<evidence type="ECO:0000313" key="2">
    <source>
        <dbReference type="EMBL" id="SFH18429.1"/>
    </source>
</evidence>
<dbReference type="PANTHER" id="PTHR35446">
    <property type="entry name" value="SI:CH211-175M2.5"/>
    <property type="match status" value="1"/>
</dbReference>
<accession>A0A1I2XZB4</accession>
<dbReference type="InterPro" id="IPR029032">
    <property type="entry name" value="AhpD-like"/>
</dbReference>
<keyword evidence="2" id="KW-0575">Peroxidase</keyword>
<dbReference type="GO" id="GO:0051920">
    <property type="term" value="F:peroxiredoxin activity"/>
    <property type="evidence" value="ECO:0007669"/>
    <property type="project" value="InterPro"/>
</dbReference>
<dbReference type="Pfam" id="PF02627">
    <property type="entry name" value="CMD"/>
    <property type="match status" value="1"/>
</dbReference>
<dbReference type="NCBIfam" id="TIGR00778">
    <property type="entry name" value="ahpD_dom"/>
    <property type="match status" value="1"/>
</dbReference>
<gene>
    <name evidence="2" type="ORF">SAMN02787118_15417</name>
</gene>
<dbReference type="InterPro" id="IPR003779">
    <property type="entry name" value="CMD-like"/>
</dbReference>
<proteinExistence type="predicted"/>
<dbReference type="RefSeq" id="WP_075033853.1">
    <property type="nucleotide sequence ID" value="NZ_FONR01000054.1"/>
</dbReference>
<dbReference type="AlphaFoldDB" id="A0A1I2XZB4"/>